<sequence length="253" mass="25693">MWSATARTLLMAVLSAAGFLALPAEPAAATPAPIRPAPPPGSLIVAFADNQLTYCSLICPHLVDFVVDVPRALVQAPGVYDSARSNGHSLERATGIAAATVTAPARSAMSGIIDNDLNLVLPRAQNALEVAVVEILDVADVAWSGADSAAVGARVDTGRARVLDALTAPIVPNPPQIAVPTTPAQQAALAVVDTGSAVLFQAPEILMTGATESADVAASELAVSGDVDRARAGGMTRFGEFLDAADAVIDATR</sequence>
<keyword evidence="1" id="KW-0732">Signal</keyword>
<name>A0A9X3D4S8_9ACTN</name>
<reference evidence="2" key="1">
    <citation type="submission" date="2022-10" db="EMBL/GenBank/DDBJ databases">
        <title>WGS of marine actinomycetes from Thailand.</title>
        <authorList>
            <person name="Thawai C."/>
        </authorList>
    </citation>
    <scope>NUCLEOTIDE SEQUENCE</scope>
    <source>
        <strain evidence="2">SW21</strain>
    </source>
</reference>
<feature type="signal peptide" evidence="1">
    <location>
        <begin position="1"/>
        <end position="29"/>
    </location>
</feature>
<dbReference type="RefSeq" id="WP_266061974.1">
    <property type="nucleotide sequence ID" value="NZ_JAPKFM010000011.1"/>
</dbReference>
<comment type="caution">
    <text evidence="2">The sequence shown here is derived from an EMBL/GenBank/DDBJ whole genome shotgun (WGS) entry which is preliminary data.</text>
</comment>
<proteinExistence type="predicted"/>
<gene>
    <name evidence="2" type="ORF">OSB52_12505</name>
</gene>
<accession>A0A9X3D4S8</accession>
<dbReference type="AlphaFoldDB" id="A0A9X3D4S8"/>
<dbReference type="EMBL" id="JAPKFM010000011">
    <property type="protein sequence ID" value="MCX2964911.1"/>
    <property type="molecule type" value="Genomic_DNA"/>
</dbReference>
<protein>
    <submittedName>
        <fullName evidence="2">Uncharacterized protein</fullName>
    </submittedName>
</protein>
<feature type="chain" id="PRO_5040804748" evidence="1">
    <location>
        <begin position="30"/>
        <end position="253"/>
    </location>
</feature>
<evidence type="ECO:0000313" key="3">
    <source>
        <dbReference type="Proteomes" id="UP001143347"/>
    </source>
</evidence>
<dbReference type="Proteomes" id="UP001143347">
    <property type="component" value="Unassembled WGS sequence"/>
</dbReference>
<evidence type="ECO:0000313" key="2">
    <source>
        <dbReference type="EMBL" id="MCX2964911.1"/>
    </source>
</evidence>
<evidence type="ECO:0000256" key="1">
    <source>
        <dbReference type="SAM" id="SignalP"/>
    </source>
</evidence>
<organism evidence="2 3">
    <name type="scientific">Gordonia aquimaris</name>
    <dbReference type="NCBI Taxonomy" id="2984863"/>
    <lineage>
        <taxon>Bacteria</taxon>
        <taxon>Bacillati</taxon>
        <taxon>Actinomycetota</taxon>
        <taxon>Actinomycetes</taxon>
        <taxon>Mycobacteriales</taxon>
        <taxon>Gordoniaceae</taxon>
        <taxon>Gordonia</taxon>
    </lineage>
</organism>
<keyword evidence="3" id="KW-1185">Reference proteome</keyword>